<reference evidence="1 2" key="1">
    <citation type="journal article" date="2015" name="Genome Announc.">
        <title>Expanding the biotechnology potential of lactobacilli through comparative genomics of 213 strains and associated genera.</title>
        <authorList>
            <person name="Sun Z."/>
            <person name="Harris H.M."/>
            <person name="McCann A."/>
            <person name="Guo C."/>
            <person name="Argimon S."/>
            <person name="Zhang W."/>
            <person name="Yang X."/>
            <person name="Jeffery I.B."/>
            <person name="Cooney J.C."/>
            <person name="Kagawa T.F."/>
            <person name="Liu W."/>
            <person name="Song Y."/>
            <person name="Salvetti E."/>
            <person name="Wrobel A."/>
            <person name="Rasinkangas P."/>
            <person name="Parkhill J."/>
            <person name="Rea M.C."/>
            <person name="O'Sullivan O."/>
            <person name="Ritari J."/>
            <person name="Douillard F.P."/>
            <person name="Paul Ross R."/>
            <person name="Yang R."/>
            <person name="Briner A.E."/>
            <person name="Felis G.E."/>
            <person name="de Vos W.M."/>
            <person name="Barrangou R."/>
            <person name="Klaenhammer T.R."/>
            <person name="Caufield P.W."/>
            <person name="Cui Y."/>
            <person name="Zhang H."/>
            <person name="O'Toole P.W."/>
        </authorList>
    </citation>
    <scope>NUCLEOTIDE SEQUENCE [LARGE SCALE GENOMIC DNA]</scope>
    <source>
        <strain evidence="1 2">DSM 21115</strain>
    </source>
</reference>
<dbReference type="Proteomes" id="UP000050920">
    <property type="component" value="Unassembled WGS sequence"/>
</dbReference>
<dbReference type="AlphaFoldDB" id="A0A0R2NTB1"/>
<evidence type="ECO:0000313" key="1">
    <source>
        <dbReference type="EMBL" id="KRO27277.1"/>
    </source>
</evidence>
<gene>
    <name evidence="1" type="ORF">DY78_GL000251</name>
</gene>
<proteinExistence type="predicted"/>
<dbReference type="EMBL" id="AYGX02000083">
    <property type="protein sequence ID" value="KRO27277.1"/>
    <property type="molecule type" value="Genomic_DNA"/>
</dbReference>
<sequence>MDNSEKAQVDFAALRAQLPPEQIEWMDKVFHSLQLAIGQNVTRQALNDQGVENPAVAAEVNDMVTQTMVQFGFNVTDYTHIHYQPLVDPQSDPDEQFTAYATAYRDDLAETERQYIVLPRQK</sequence>
<accession>A0A0R2NTB1</accession>
<keyword evidence="2" id="KW-1185">Reference proteome</keyword>
<protein>
    <submittedName>
        <fullName evidence="1">Uncharacterized protein</fullName>
    </submittedName>
</protein>
<name>A0A0R2NTB1_9LACO</name>
<organism evidence="1 2">
    <name type="scientific">Lactiplantibacillus fabifermentans DSM 21115</name>
    <dbReference type="NCBI Taxonomy" id="1413187"/>
    <lineage>
        <taxon>Bacteria</taxon>
        <taxon>Bacillati</taxon>
        <taxon>Bacillota</taxon>
        <taxon>Bacilli</taxon>
        <taxon>Lactobacillales</taxon>
        <taxon>Lactobacillaceae</taxon>
        <taxon>Lactiplantibacillus</taxon>
    </lineage>
</organism>
<comment type="caution">
    <text evidence="1">The sequence shown here is derived from an EMBL/GenBank/DDBJ whole genome shotgun (WGS) entry which is preliminary data.</text>
</comment>
<dbReference type="RefSeq" id="WP_024623561.1">
    <property type="nucleotide sequence ID" value="NZ_AYGX02000083.1"/>
</dbReference>
<evidence type="ECO:0000313" key="2">
    <source>
        <dbReference type="Proteomes" id="UP000050920"/>
    </source>
</evidence>